<feature type="non-terminal residue" evidence="1">
    <location>
        <position position="58"/>
    </location>
</feature>
<organism evidence="1 2">
    <name type="scientific">Racocetra persica</name>
    <dbReference type="NCBI Taxonomy" id="160502"/>
    <lineage>
        <taxon>Eukaryota</taxon>
        <taxon>Fungi</taxon>
        <taxon>Fungi incertae sedis</taxon>
        <taxon>Mucoromycota</taxon>
        <taxon>Glomeromycotina</taxon>
        <taxon>Glomeromycetes</taxon>
        <taxon>Diversisporales</taxon>
        <taxon>Gigasporaceae</taxon>
        <taxon>Racocetra</taxon>
    </lineage>
</organism>
<evidence type="ECO:0000313" key="1">
    <source>
        <dbReference type="EMBL" id="CAG8758060.1"/>
    </source>
</evidence>
<sequence length="58" mass="6576">MPFSDPKKKKEHDRLSQAISRAKKTGKDVKPGLITRSEERKARRKAGTGRRTKVKASK</sequence>
<gene>
    <name evidence="1" type="ORF">RPERSI_LOCUS14918</name>
</gene>
<keyword evidence="2" id="KW-1185">Reference proteome</keyword>
<protein>
    <submittedName>
        <fullName evidence="1">19997_t:CDS:1</fullName>
    </submittedName>
</protein>
<name>A0ACA9QMS1_9GLOM</name>
<dbReference type="Proteomes" id="UP000789920">
    <property type="component" value="Unassembled WGS sequence"/>
</dbReference>
<evidence type="ECO:0000313" key="2">
    <source>
        <dbReference type="Proteomes" id="UP000789920"/>
    </source>
</evidence>
<reference evidence="1" key="1">
    <citation type="submission" date="2021-06" db="EMBL/GenBank/DDBJ databases">
        <authorList>
            <person name="Kallberg Y."/>
            <person name="Tangrot J."/>
            <person name="Rosling A."/>
        </authorList>
    </citation>
    <scope>NUCLEOTIDE SEQUENCE</scope>
    <source>
        <strain evidence="1">MA461A</strain>
    </source>
</reference>
<proteinExistence type="predicted"/>
<accession>A0ACA9QMS1</accession>
<dbReference type="EMBL" id="CAJVQC010035077">
    <property type="protein sequence ID" value="CAG8758060.1"/>
    <property type="molecule type" value="Genomic_DNA"/>
</dbReference>
<comment type="caution">
    <text evidence="1">The sequence shown here is derived from an EMBL/GenBank/DDBJ whole genome shotgun (WGS) entry which is preliminary data.</text>
</comment>